<keyword evidence="5 10" id="KW-0472">Membrane</keyword>
<sequence length="357" mass="40815">MNPRYSRWIRKVAVSLGTLIAITLPVVLYGIAQMRYVTEKLGIGITITIGIVYGLTILQFFIVSASNPGVLEKQLFPGNMYNFLTNSYRMVAPQKFMEIPIYGQVVRIKYCVTCHIYRPPRTVHCSGCGGCVLRYDHHCPYVGNCIGFNNYRKFTAFVISCCAHFMLLVSICIYRFVGFFPDIAQAFEDEALDAVCTIISLIISLVILWLVFGLFCFHIVIISKGQTTYDRIKGTFLVFNPYYRGCWRSFKAILCTSVNFMGFVNPLKRTYKVKSIYHPEAMFESEEQREQIMKQNKMFQENDGSSFMNTHDKNTLLYIQTFGQAEHTAPTSIKVEKANMTSSFTEERDTLPSDSTD</sequence>
<feature type="transmembrane region" description="Helical" evidence="10">
    <location>
        <begin position="43"/>
        <end position="63"/>
    </location>
</feature>
<keyword evidence="2 10" id="KW-0808">Transferase</keyword>
<organism evidence="13 14">
    <name type="scientific">Babesia gibsoni</name>
    <dbReference type="NCBI Taxonomy" id="33632"/>
    <lineage>
        <taxon>Eukaryota</taxon>
        <taxon>Sar</taxon>
        <taxon>Alveolata</taxon>
        <taxon>Apicomplexa</taxon>
        <taxon>Aconoidasida</taxon>
        <taxon>Piroplasmida</taxon>
        <taxon>Babesiidae</taxon>
        <taxon>Babesia</taxon>
    </lineage>
</organism>
<evidence type="ECO:0000256" key="9">
    <source>
        <dbReference type="ARBA" id="ARBA00048048"/>
    </source>
</evidence>
<dbReference type="Pfam" id="PF01529">
    <property type="entry name" value="DHHC"/>
    <property type="match status" value="1"/>
</dbReference>
<dbReference type="InterPro" id="IPR001594">
    <property type="entry name" value="Palmitoyltrfase_DHHC"/>
</dbReference>
<feature type="transmembrane region" description="Helical" evidence="10">
    <location>
        <begin position="197"/>
        <end position="222"/>
    </location>
</feature>
<keyword evidence="3 10" id="KW-0812">Transmembrane</keyword>
<evidence type="ECO:0000313" key="13">
    <source>
        <dbReference type="EMBL" id="KAK1444909.1"/>
    </source>
</evidence>
<comment type="caution">
    <text evidence="13">The sequence shown here is derived from an EMBL/GenBank/DDBJ whole genome shotgun (WGS) entry which is preliminary data.</text>
</comment>
<feature type="transmembrane region" description="Helical" evidence="10">
    <location>
        <begin position="154"/>
        <end position="177"/>
    </location>
</feature>
<dbReference type="PROSITE" id="PS50216">
    <property type="entry name" value="DHHC"/>
    <property type="match status" value="1"/>
</dbReference>
<dbReference type="GO" id="GO:0006612">
    <property type="term" value="P:protein targeting to membrane"/>
    <property type="evidence" value="ECO:0007669"/>
    <property type="project" value="TreeGrafter"/>
</dbReference>
<dbReference type="PANTHER" id="PTHR22883:SF43">
    <property type="entry name" value="PALMITOYLTRANSFERASE APP"/>
    <property type="match status" value="1"/>
</dbReference>
<dbReference type="Proteomes" id="UP001230268">
    <property type="component" value="Unassembled WGS sequence"/>
</dbReference>
<dbReference type="EC" id="2.3.1.225" evidence="10"/>
<name>A0AAD8PGG2_BABGI</name>
<evidence type="ECO:0000256" key="10">
    <source>
        <dbReference type="RuleBase" id="RU079119"/>
    </source>
</evidence>
<protein>
    <recommendedName>
        <fullName evidence="10">Palmitoyltransferase</fullName>
        <ecNumber evidence="10">2.3.1.225</ecNumber>
    </recommendedName>
</protein>
<comment type="similarity">
    <text evidence="10">Belongs to the DHHC palmitoyltransferase family.</text>
</comment>
<keyword evidence="7" id="KW-0449">Lipoprotein</keyword>
<keyword evidence="8 10" id="KW-0012">Acyltransferase</keyword>
<reference evidence="13" key="1">
    <citation type="submission" date="2023-08" db="EMBL/GenBank/DDBJ databases">
        <title>Draft sequence of the Babesia gibsoni genome.</title>
        <authorList>
            <person name="Yamagishi J.Y."/>
            <person name="Xuan X.X."/>
        </authorList>
    </citation>
    <scope>NUCLEOTIDE SEQUENCE</scope>
    <source>
        <strain evidence="13">Azabu</strain>
    </source>
</reference>
<evidence type="ECO:0000256" key="1">
    <source>
        <dbReference type="ARBA" id="ARBA00004127"/>
    </source>
</evidence>
<feature type="transmembrane region" description="Helical" evidence="10">
    <location>
        <begin position="12"/>
        <end position="31"/>
    </location>
</feature>
<dbReference type="AlphaFoldDB" id="A0AAD8PGG2"/>
<dbReference type="PANTHER" id="PTHR22883">
    <property type="entry name" value="ZINC FINGER DHHC DOMAIN CONTAINING PROTEIN"/>
    <property type="match status" value="1"/>
</dbReference>
<dbReference type="InterPro" id="IPR039859">
    <property type="entry name" value="PFA4/ZDH16/20/ERF2-like"/>
</dbReference>
<dbReference type="GO" id="GO:0005783">
    <property type="term" value="C:endoplasmic reticulum"/>
    <property type="evidence" value="ECO:0007669"/>
    <property type="project" value="TreeGrafter"/>
</dbReference>
<evidence type="ECO:0000256" key="3">
    <source>
        <dbReference type="ARBA" id="ARBA00022692"/>
    </source>
</evidence>
<dbReference type="EMBL" id="JAVEPI010000001">
    <property type="protein sequence ID" value="KAK1444909.1"/>
    <property type="molecule type" value="Genomic_DNA"/>
</dbReference>
<comment type="subcellular location">
    <subcellularLocation>
        <location evidence="1">Endomembrane system</location>
        <topology evidence="1">Multi-pass membrane protein</topology>
    </subcellularLocation>
</comment>
<keyword evidence="6" id="KW-0564">Palmitate</keyword>
<gene>
    <name evidence="13" type="ORF">BgAZ_108150</name>
</gene>
<evidence type="ECO:0000256" key="8">
    <source>
        <dbReference type="ARBA" id="ARBA00023315"/>
    </source>
</evidence>
<feature type="domain" description="Palmitoyltransferase DHHC" evidence="12">
    <location>
        <begin position="108"/>
        <end position="233"/>
    </location>
</feature>
<comment type="catalytic activity">
    <reaction evidence="9 10">
        <text>L-cysteinyl-[protein] + hexadecanoyl-CoA = S-hexadecanoyl-L-cysteinyl-[protein] + CoA</text>
        <dbReference type="Rhea" id="RHEA:36683"/>
        <dbReference type="Rhea" id="RHEA-COMP:10131"/>
        <dbReference type="Rhea" id="RHEA-COMP:11032"/>
        <dbReference type="ChEBI" id="CHEBI:29950"/>
        <dbReference type="ChEBI" id="CHEBI:57287"/>
        <dbReference type="ChEBI" id="CHEBI:57379"/>
        <dbReference type="ChEBI" id="CHEBI:74151"/>
        <dbReference type="EC" id="2.3.1.225"/>
    </reaction>
</comment>
<accession>A0AAD8PGG2</accession>
<feature type="region of interest" description="Disordered" evidence="11">
    <location>
        <begin position="337"/>
        <end position="357"/>
    </location>
</feature>
<evidence type="ECO:0000256" key="4">
    <source>
        <dbReference type="ARBA" id="ARBA00022989"/>
    </source>
</evidence>
<evidence type="ECO:0000256" key="6">
    <source>
        <dbReference type="ARBA" id="ARBA00023139"/>
    </source>
</evidence>
<evidence type="ECO:0000256" key="2">
    <source>
        <dbReference type="ARBA" id="ARBA00022679"/>
    </source>
</evidence>
<proteinExistence type="inferred from homology"/>
<dbReference type="GO" id="GO:0005794">
    <property type="term" value="C:Golgi apparatus"/>
    <property type="evidence" value="ECO:0007669"/>
    <property type="project" value="TreeGrafter"/>
</dbReference>
<keyword evidence="4 10" id="KW-1133">Transmembrane helix</keyword>
<dbReference type="GO" id="GO:0019706">
    <property type="term" value="F:protein-cysteine S-palmitoyltransferase activity"/>
    <property type="evidence" value="ECO:0007669"/>
    <property type="project" value="UniProtKB-EC"/>
</dbReference>
<evidence type="ECO:0000259" key="12">
    <source>
        <dbReference type="Pfam" id="PF01529"/>
    </source>
</evidence>
<evidence type="ECO:0000256" key="7">
    <source>
        <dbReference type="ARBA" id="ARBA00023288"/>
    </source>
</evidence>
<evidence type="ECO:0000256" key="5">
    <source>
        <dbReference type="ARBA" id="ARBA00023136"/>
    </source>
</evidence>
<keyword evidence="14" id="KW-1185">Reference proteome</keyword>
<evidence type="ECO:0000313" key="14">
    <source>
        <dbReference type="Proteomes" id="UP001230268"/>
    </source>
</evidence>
<evidence type="ECO:0000256" key="11">
    <source>
        <dbReference type="SAM" id="MobiDB-lite"/>
    </source>
</evidence>
<comment type="domain">
    <text evidence="10">The DHHC domain is required for palmitoyltransferase activity.</text>
</comment>